<name>A0ABD5VJ10_9EURY</name>
<evidence type="ECO:0000313" key="2">
    <source>
        <dbReference type="EMBL" id="MFC6954448.1"/>
    </source>
</evidence>
<proteinExistence type="predicted"/>
<keyword evidence="3" id="KW-1185">Reference proteome</keyword>
<dbReference type="EMBL" id="JBHSXN010000003">
    <property type="protein sequence ID" value="MFC6954448.1"/>
    <property type="molecule type" value="Genomic_DNA"/>
</dbReference>
<evidence type="ECO:0000313" key="3">
    <source>
        <dbReference type="Proteomes" id="UP001596395"/>
    </source>
</evidence>
<keyword evidence="2" id="KW-0378">Hydrolase</keyword>
<organism evidence="2 3">
    <name type="scientific">Halorubellus litoreus</name>
    <dbReference type="NCBI Taxonomy" id="755308"/>
    <lineage>
        <taxon>Archaea</taxon>
        <taxon>Methanobacteriati</taxon>
        <taxon>Methanobacteriota</taxon>
        <taxon>Stenosarchaea group</taxon>
        <taxon>Halobacteria</taxon>
        <taxon>Halobacteriales</taxon>
        <taxon>Halorubellaceae</taxon>
        <taxon>Halorubellus</taxon>
    </lineage>
</organism>
<dbReference type="GO" id="GO:0004519">
    <property type="term" value="F:endonuclease activity"/>
    <property type="evidence" value="ECO:0007669"/>
    <property type="project" value="UniProtKB-KW"/>
</dbReference>
<comment type="caution">
    <text evidence="2">The sequence shown here is derived from an EMBL/GenBank/DDBJ whole genome shotgun (WGS) entry which is preliminary data.</text>
</comment>
<evidence type="ECO:0000256" key="1">
    <source>
        <dbReference type="SAM" id="MobiDB-lite"/>
    </source>
</evidence>
<accession>A0ABD5VJ10</accession>
<keyword evidence="2" id="KW-0540">Nuclease</keyword>
<sequence length="266" mass="29631">MSEPAFIADPSVAPYNVAYLVDDRSHLYHEYDVDRDRDHGPAAPDRNGDTGAVDSDRDAPVDYPARREAILAFYGHRCGRCGTKVARQSDEETSLGYVHSVAAEGEPEWALSNLVAVCEPCYDVLSTRCCEDLGTFGDTYREAPQFPTWTCDPRVAVERLPLTGREAWTRHVLSDRIEDAPSCRANHTVVRRACLARSTPAAEAVALGKALVRDERGALSTSNRRLRERWHTLTAHEREEWESRAVDPDTSLVTGGFEPALERHPV</sequence>
<dbReference type="AlphaFoldDB" id="A0ABD5VJ10"/>
<feature type="region of interest" description="Disordered" evidence="1">
    <location>
        <begin position="34"/>
        <end position="59"/>
    </location>
</feature>
<dbReference type="Proteomes" id="UP001596395">
    <property type="component" value="Unassembled WGS sequence"/>
</dbReference>
<protein>
    <submittedName>
        <fullName evidence="2">HNH endonuclease</fullName>
    </submittedName>
</protein>
<keyword evidence="2" id="KW-0255">Endonuclease</keyword>
<dbReference type="RefSeq" id="WP_336351396.1">
    <property type="nucleotide sequence ID" value="NZ_JAZAQL010000003.1"/>
</dbReference>
<reference evidence="2 3" key="1">
    <citation type="journal article" date="2019" name="Int. J. Syst. Evol. Microbiol.">
        <title>The Global Catalogue of Microorganisms (GCM) 10K type strain sequencing project: providing services to taxonomists for standard genome sequencing and annotation.</title>
        <authorList>
            <consortium name="The Broad Institute Genomics Platform"/>
            <consortium name="The Broad Institute Genome Sequencing Center for Infectious Disease"/>
            <person name="Wu L."/>
            <person name="Ma J."/>
        </authorList>
    </citation>
    <scope>NUCLEOTIDE SEQUENCE [LARGE SCALE GENOMIC DNA]</scope>
    <source>
        <strain evidence="2 3">GX26</strain>
    </source>
</reference>
<gene>
    <name evidence="2" type="ORF">ACFQGB_16410</name>
</gene>